<dbReference type="InterPro" id="IPR032718">
    <property type="entry name" value="PGBD4_Znf_C"/>
</dbReference>
<dbReference type="Pfam" id="PF13842">
    <property type="entry name" value="zf-Tnp_2"/>
    <property type="match status" value="1"/>
</dbReference>
<dbReference type="Proteomes" id="UP001549920">
    <property type="component" value="Unassembled WGS sequence"/>
</dbReference>
<name>A0ABR3H900_LOXSC</name>
<dbReference type="EMBL" id="JBEUOH010000023">
    <property type="protein sequence ID" value="KAL0861273.1"/>
    <property type="molecule type" value="Genomic_DNA"/>
</dbReference>
<evidence type="ECO:0008006" key="6">
    <source>
        <dbReference type="Google" id="ProtNLM"/>
    </source>
</evidence>
<gene>
    <name evidence="4" type="ORF">ABMA27_008834</name>
</gene>
<feature type="domain" description="PiggyBac transposable element-derived protein" evidence="3">
    <location>
        <begin position="485"/>
        <end position="735"/>
    </location>
</feature>
<feature type="region of interest" description="Disordered" evidence="1">
    <location>
        <begin position="166"/>
        <end position="186"/>
    </location>
</feature>
<reference evidence="4 5" key="1">
    <citation type="submission" date="2024-06" db="EMBL/GenBank/DDBJ databases">
        <title>A chromosome-level genome assembly of beet webworm, Loxostege sticticalis.</title>
        <authorList>
            <person name="Zhang Y."/>
        </authorList>
    </citation>
    <scope>NUCLEOTIDE SEQUENCE [LARGE SCALE GENOMIC DNA]</scope>
    <source>
        <strain evidence="4">AQ026</strain>
        <tissue evidence="4">Whole body</tissue>
    </source>
</reference>
<evidence type="ECO:0000256" key="1">
    <source>
        <dbReference type="SAM" id="MobiDB-lite"/>
    </source>
</evidence>
<protein>
    <recommendedName>
        <fullName evidence="6">Transposase</fullName>
    </recommendedName>
</protein>
<keyword evidence="5" id="KW-1185">Reference proteome</keyword>
<evidence type="ECO:0000313" key="4">
    <source>
        <dbReference type="EMBL" id="KAL0861273.1"/>
    </source>
</evidence>
<sequence length="821" mass="93348">MPLDRVSSSAESLYNESQIRTFKRRFSVSGCEIVVLFTPGTSRMLPSSLKRNARPLLLYAYIPQARNKTTPICCPMIFDIVASRTRFRKTTFDLQNGDLSEYYLKQCFRGKEVKSLSEAMAQVKQQATLLRKRVQALRPEQRQRLAQMKEKKETARFLMPDAPEREYRKRNASPPRISCPLVPGTPPTPPPKVPHVLYVSIVSIYRNAQSDVTGMESMDGLQLVDANIELIGFSPIGLRSVTSSPVLDPILPVPAINDGLVGLRPVTSSPVLDPIPPIPAINDGLEVAQSNKSPCPVDPTPSPTVDYELDPTDDCDVDTHRTAGSDLEEDHPDLPEDAGNQDIIINNLDAQNDIALQRLLTGDDLFFDWSCEPSSFLGERETFTGTPGPTFSMSDVDSPLDVFRKFFDDELMGLIVTQTNHYANIFLASTDMEEMWIFLAILMWQGLNPMPVEREYWFPSLPYLQKSFLSNFMTYNRFLLIKKYHLEKKFSELYYPRQEIALDESLLLWKGRLTFAQKIATKAAEVGLKTFELCESKTGYLYSFIVYTGKSASHTAQHGDMNAQQSEEHPDGATAKIVFDLVRPLFFKGHTLVMDNFYNSPLLSRALKKNCTDTMGTLRLNRQFVPDSLKKLNKTDMRVGEVAFSHTKDVTVVVWRDSNLVSLISSYHKGEVGGKAKYGNYKYRPQIVLDYNLAMGGVDKKDQLLSAFPIERCRNLIWYKKLFRRLLNVTILNSHIIFGHKKNMTARAFRVQLLDNIFQKFKPPKPLPPLEEQHFLERGTTSRARCRWCTKNGKLVRTTWQCDTCKVPLCVEVCFKAFHAY</sequence>
<accession>A0ABR3H900</accession>
<evidence type="ECO:0000259" key="2">
    <source>
        <dbReference type="Pfam" id="PF13842"/>
    </source>
</evidence>
<dbReference type="InterPro" id="IPR029526">
    <property type="entry name" value="PGBD"/>
</dbReference>
<comment type="caution">
    <text evidence="4">The sequence shown here is derived from an EMBL/GenBank/DDBJ whole genome shotgun (WGS) entry which is preliminary data.</text>
</comment>
<organism evidence="4 5">
    <name type="scientific">Loxostege sticticalis</name>
    <name type="common">Beet webworm moth</name>
    <dbReference type="NCBI Taxonomy" id="481309"/>
    <lineage>
        <taxon>Eukaryota</taxon>
        <taxon>Metazoa</taxon>
        <taxon>Ecdysozoa</taxon>
        <taxon>Arthropoda</taxon>
        <taxon>Hexapoda</taxon>
        <taxon>Insecta</taxon>
        <taxon>Pterygota</taxon>
        <taxon>Neoptera</taxon>
        <taxon>Endopterygota</taxon>
        <taxon>Lepidoptera</taxon>
        <taxon>Glossata</taxon>
        <taxon>Ditrysia</taxon>
        <taxon>Pyraloidea</taxon>
        <taxon>Crambidae</taxon>
        <taxon>Pyraustinae</taxon>
        <taxon>Loxostege</taxon>
    </lineage>
</organism>
<proteinExistence type="predicted"/>
<dbReference type="PANTHER" id="PTHR46599">
    <property type="entry name" value="PIGGYBAC TRANSPOSABLE ELEMENT-DERIVED PROTEIN 4"/>
    <property type="match status" value="1"/>
</dbReference>
<dbReference type="PANTHER" id="PTHR46599:SF3">
    <property type="entry name" value="PIGGYBAC TRANSPOSABLE ELEMENT-DERIVED PROTEIN 4"/>
    <property type="match status" value="1"/>
</dbReference>
<feature type="domain" description="PiggyBac transposable element-derived protein 4 C-terminal zinc-finger" evidence="2">
    <location>
        <begin position="772"/>
        <end position="819"/>
    </location>
</feature>
<dbReference type="Pfam" id="PF13843">
    <property type="entry name" value="DDE_Tnp_1_7"/>
    <property type="match status" value="2"/>
</dbReference>
<evidence type="ECO:0000259" key="3">
    <source>
        <dbReference type="Pfam" id="PF13843"/>
    </source>
</evidence>
<feature type="domain" description="PiggyBac transposable element-derived protein" evidence="3">
    <location>
        <begin position="398"/>
        <end position="483"/>
    </location>
</feature>
<evidence type="ECO:0000313" key="5">
    <source>
        <dbReference type="Proteomes" id="UP001549920"/>
    </source>
</evidence>